<dbReference type="Proteomes" id="UP000292665">
    <property type="component" value="Unassembled WGS sequence"/>
</dbReference>
<dbReference type="EMBL" id="RCYR01000009">
    <property type="protein sequence ID" value="RYS80484.1"/>
    <property type="molecule type" value="Genomic_DNA"/>
</dbReference>
<gene>
    <name evidence="1" type="ORF">EAI93_06440</name>
</gene>
<dbReference type="AlphaFoldDB" id="A0A4Q5C957"/>
<evidence type="ECO:0000313" key="2">
    <source>
        <dbReference type="Proteomes" id="UP000292665"/>
    </source>
</evidence>
<sequence length="353" mass="41080">MSDVMTVRKSWNRKDITGQTFGYLTAIGYDHFDGKSSYWKFRCKCGNTVIRSLKKLREAKTPSCGCYAEEIKAEAKRRRDEKESKSKYYHENAKCNRNLEGNKIGKLKVIKLLSEKSGIDAEYLCRCDCGNAVIKKQKYLINTSNNHSCGCGRKNAACRDKSRNRLLGIYRNMIYRCYNKNSSSYKYYGEKGITVNKIWLGDNGFEKFYQWAIHNGYNDELTIDRINPNGNYTPENCRWADAETQANNKTNNIHVQYEDEVMTLSEFCRKLGLDYKMSRLIIQNDCVFSGEYIEKILQKKTNPPPIVKIEVKNELKNIENFIAKIFKAPPIYFYGSKFQIKSVENFTPILNRF</sequence>
<dbReference type="RefSeq" id="WP_129794848.1">
    <property type="nucleotide sequence ID" value="NZ_JBKWDR010000004.1"/>
</dbReference>
<name>A0A4Q5C957_9FIRM</name>
<evidence type="ECO:0000313" key="1">
    <source>
        <dbReference type="EMBL" id="RYS80484.1"/>
    </source>
</evidence>
<accession>A0A4Q5C957</accession>
<protein>
    <submittedName>
        <fullName evidence="1">Uncharacterized protein</fullName>
    </submittedName>
</protein>
<proteinExistence type="predicted"/>
<reference evidence="1 2" key="1">
    <citation type="journal article" date="2019" name="Science, e1252229">
        <title>Invertible promoters mediate bacterial phase variation, antibiotic resistance, and host adaptation in the gut.</title>
        <authorList>
            <person name="Jiang X."/>
            <person name="Hall A.B."/>
            <person name="Arthur T.D."/>
            <person name="Plichta D.R."/>
            <person name="Covington C.T."/>
            <person name="Poyet M."/>
            <person name="Crothers J."/>
            <person name="Moses P.L."/>
            <person name="Tolonen A.C."/>
            <person name="Vlamakis H."/>
            <person name="Alm E.J."/>
            <person name="Xavier R.J."/>
        </authorList>
    </citation>
    <scope>NUCLEOTIDE SEQUENCE [LARGE SCALE GENOMIC DNA]</scope>
    <source>
        <strain evidence="2">aa_0143</strain>
    </source>
</reference>
<comment type="caution">
    <text evidence="1">The sequence shown here is derived from an EMBL/GenBank/DDBJ whole genome shotgun (WGS) entry which is preliminary data.</text>
</comment>
<organism evidence="1 2">
    <name type="scientific">[Ruminococcus] torques</name>
    <dbReference type="NCBI Taxonomy" id="33039"/>
    <lineage>
        <taxon>Bacteria</taxon>
        <taxon>Bacillati</taxon>
        <taxon>Bacillota</taxon>
        <taxon>Clostridia</taxon>
        <taxon>Lachnospirales</taxon>
        <taxon>Lachnospiraceae</taxon>
        <taxon>Mediterraneibacter</taxon>
    </lineage>
</organism>